<dbReference type="Proteomes" id="UP001321749">
    <property type="component" value="Unassembled WGS sequence"/>
</dbReference>
<comment type="caution">
    <text evidence="1">The sequence shown here is derived from an EMBL/GenBank/DDBJ whole genome shotgun (WGS) entry which is preliminary data.</text>
</comment>
<dbReference type="EMBL" id="MU864973">
    <property type="protein sequence ID" value="KAK4462359.1"/>
    <property type="molecule type" value="Genomic_DNA"/>
</dbReference>
<dbReference type="Pfam" id="PF14388">
    <property type="entry name" value="DUF4419"/>
    <property type="match status" value="1"/>
</dbReference>
<sequence length="423" mass="46965">IPVTVRVHDKEPHTWRKSVTTKPSGLFASCLHDREYAIHSNPNTVKQSSYGDHVPRITPTHHGLVDTAIEAWNNHHHLVLRPDDIWLAILCQLGFFITGHAEDLRSVFVAHQGKKELQVTQFDVTPFTADYAQFAKHMADEIRKNVKKPGMVDWALPSFSTTTDTDRVAGAVLLMGAMEKYFRYSMRCAACGIPSVTLLGDKADWELLRSKIEGISDLNEFCALLKPLARHMILSFDEPDSETRVIASKKEPPYRGSGRVKRYVTGWITAFCFWNENGNRNVEPHRRLMEESCFIDGAQYIPIADRDAVAGYAKVPVKVQTIDAAGRVVDEKSCKMIAGAVATKPAKPEDIGVDVARIAAPVSAEQLDQLNSSAHRSGSWVFVADDKARANDAPPIEDGLTAVQPQIAWMMIEVGSIRKGLRG</sequence>
<feature type="non-terminal residue" evidence="1">
    <location>
        <position position="1"/>
    </location>
</feature>
<evidence type="ECO:0000313" key="2">
    <source>
        <dbReference type="Proteomes" id="UP001321749"/>
    </source>
</evidence>
<organism evidence="1 2">
    <name type="scientific">Cladorrhinum samala</name>
    <dbReference type="NCBI Taxonomy" id="585594"/>
    <lineage>
        <taxon>Eukaryota</taxon>
        <taxon>Fungi</taxon>
        <taxon>Dikarya</taxon>
        <taxon>Ascomycota</taxon>
        <taxon>Pezizomycotina</taxon>
        <taxon>Sordariomycetes</taxon>
        <taxon>Sordariomycetidae</taxon>
        <taxon>Sordariales</taxon>
        <taxon>Podosporaceae</taxon>
        <taxon>Cladorrhinum</taxon>
    </lineage>
</organism>
<gene>
    <name evidence="1" type="ORF">QBC42DRAFT_176116</name>
</gene>
<proteinExistence type="predicted"/>
<protein>
    <submittedName>
        <fullName evidence="1">Uncharacterized protein</fullName>
    </submittedName>
</protein>
<evidence type="ECO:0000313" key="1">
    <source>
        <dbReference type="EMBL" id="KAK4462359.1"/>
    </source>
</evidence>
<dbReference type="PANTHER" id="PTHR31252:SF11">
    <property type="entry name" value="DUF4419 DOMAIN-CONTAINING PROTEIN"/>
    <property type="match status" value="1"/>
</dbReference>
<dbReference type="AlphaFoldDB" id="A0AAV9HQK3"/>
<name>A0AAV9HQK3_9PEZI</name>
<reference evidence="1" key="1">
    <citation type="journal article" date="2023" name="Mol. Phylogenet. Evol.">
        <title>Genome-scale phylogeny and comparative genomics of the fungal order Sordariales.</title>
        <authorList>
            <person name="Hensen N."/>
            <person name="Bonometti L."/>
            <person name="Westerberg I."/>
            <person name="Brannstrom I.O."/>
            <person name="Guillou S."/>
            <person name="Cros-Aarteil S."/>
            <person name="Calhoun S."/>
            <person name="Haridas S."/>
            <person name="Kuo A."/>
            <person name="Mondo S."/>
            <person name="Pangilinan J."/>
            <person name="Riley R."/>
            <person name="LaButti K."/>
            <person name="Andreopoulos B."/>
            <person name="Lipzen A."/>
            <person name="Chen C."/>
            <person name="Yan M."/>
            <person name="Daum C."/>
            <person name="Ng V."/>
            <person name="Clum A."/>
            <person name="Steindorff A."/>
            <person name="Ohm R.A."/>
            <person name="Martin F."/>
            <person name="Silar P."/>
            <person name="Natvig D.O."/>
            <person name="Lalanne C."/>
            <person name="Gautier V."/>
            <person name="Ament-Velasquez S.L."/>
            <person name="Kruys A."/>
            <person name="Hutchinson M.I."/>
            <person name="Powell A.J."/>
            <person name="Barry K."/>
            <person name="Miller A.N."/>
            <person name="Grigoriev I.V."/>
            <person name="Debuchy R."/>
            <person name="Gladieux P."/>
            <person name="Hiltunen Thoren M."/>
            <person name="Johannesson H."/>
        </authorList>
    </citation>
    <scope>NUCLEOTIDE SEQUENCE</scope>
    <source>
        <strain evidence="1">PSN324</strain>
    </source>
</reference>
<accession>A0AAV9HQK3</accession>
<reference evidence="1" key="2">
    <citation type="submission" date="2023-06" db="EMBL/GenBank/DDBJ databases">
        <authorList>
            <consortium name="Lawrence Berkeley National Laboratory"/>
            <person name="Mondo S.J."/>
            <person name="Hensen N."/>
            <person name="Bonometti L."/>
            <person name="Westerberg I."/>
            <person name="Brannstrom I.O."/>
            <person name="Guillou S."/>
            <person name="Cros-Aarteil S."/>
            <person name="Calhoun S."/>
            <person name="Haridas S."/>
            <person name="Kuo A."/>
            <person name="Pangilinan J."/>
            <person name="Riley R."/>
            <person name="Labutti K."/>
            <person name="Andreopoulos B."/>
            <person name="Lipzen A."/>
            <person name="Chen C."/>
            <person name="Yanf M."/>
            <person name="Daum C."/>
            <person name="Ng V."/>
            <person name="Clum A."/>
            <person name="Steindorff A."/>
            <person name="Ohm R."/>
            <person name="Martin F."/>
            <person name="Silar P."/>
            <person name="Natvig D."/>
            <person name="Lalanne C."/>
            <person name="Gautier V."/>
            <person name="Ament-Velasquez S.L."/>
            <person name="Kruys A."/>
            <person name="Hutchinson M.I."/>
            <person name="Powell A.J."/>
            <person name="Barry K."/>
            <person name="Miller A.N."/>
            <person name="Grigoriev I.V."/>
            <person name="Debuchy R."/>
            <person name="Gladieux P."/>
            <person name="Thoren M.H."/>
            <person name="Johannesson H."/>
        </authorList>
    </citation>
    <scope>NUCLEOTIDE SEQUENCE</scope>
    <source>
        <strain evidence="1">PSN324</strain>
    </source>
</reference>
<dbReference type="InterPro" id="IPR025533">
    <property type="entry name" value="DUF4419"/>
</dbReference>
<dbReference type="PANTHER" id="PTHR31252">
    <property type="entry name" value="DUF4419 DOMAIN-CONTAINING PROTEIN"/>
    <property type="match status" value="1"/>
</dbReference>
<keyword evidence="2" id="KW-1185">Reference proteome</keyword>